<dbReference type="GO" id="GO:0045735">
    <property type="term" value="F:nutrient reservoir activity"/>
    <property type="evidence" value="ECO:0007669"/>
    <property type="project" value="UniProtKB-KW"/>
</dbReference>
<organism evidence="6 7">
    <name type="scientific">Abeliophyllum distichum</name>
    <dbReference type="NCBI Taxonomy" id="126358"/>
    <lineage>
        <taxon>Eukaryota</taxon>
        <taxon>Viridiplantae</taxon>
        <taxon>Streptophyta</taxon>
        <taxon>Embryophyta</taxon>
        <taxon>Tracheophyta</taxon>
        <taxon>Spermatophyta</taxon>
        <taxon>Magnoliopsida</taxon>
        <taxon>eudicotyledons</taxon>
        <taxon>Gunneridae</taxon>
        <taxon>Pentapetalae</taxon>
        <taxon>asterids</taxon>
        <taxon>lamiids</taxon>
        <taxon>Lamiales</taxon>
        <taxon>Oleaceae</taxon>
        <taxon>Forsythieae</taxon>
        <taxon>Abeliophyllum</taxon>
    </lineage>
</organism>
<gene>
    <name evidence="6" type="ORF">Adt_01029</name>
</gene>
<dbReference type="InterPro" id="IPR014710">
    <property type="entry name" value="RmlC-like_jellyroll"/>
</dbReference>
<dbReference type="InterPro" id="IPR006045">
    <property type="entry name" value="Cupin_1"/>
</dbReference>
<evidence type="ECO:0000313" key="7">
    <source>
        <dbReference type="Proteomes" id="UP001604336"/>
    </source>
</evidence>
<dbReference type="InterPro" id="IPR011051">
    <property type="entry name" value="RmlC_Cupin_sf"/>
</dbReference>
<keyword evidence="4" id="KW-1015">Disulfide bond</keyword>
<sequence>MNCHRIVYVTRGKAQTQIVDHRGKAVFDDRIQQGQVVVVPYNFAVVKQAGDQGFEWLAFNTNDNAMINTLSGYTSALRGLLVDVIANTCQISRQAAERLKFSQEETLIYSGGKSYGQGRVSSE</sequence>
<evidence type="ECO:0000313" key="6">
    <source>
        <dbReference type="EMBL" id="KAL2540051.1"/>
    </source>
</evidence>
<dbReference type="SUPFAM" id="SSF51182">
    <property type="entry name" value="RmlC-like cupins"/>
    <property type="match status" value="1"/>
</dbReference>
<keyword evidence="7" id="KW-1185">Reference proteome</keyword>
<evidence type="ECO:0000259" key="5">
    <source>
        <dbReference type="SMART" id="SM00835"/>
    </source>
</evidence>
<feature type="domain" description="Cupin type-1" evidence="5">
    <location>
        <begin position="1"/>
        <end position="97"/>
    </location>
</feature>
<evidence type="ECO:0000256" key="1">
    <source>
        <dbReference type="ARBA" id="ARBA00007178"/>
    </source>
</evidence>
<keyword evidence="3" id="KW-0708">Seed storage protein</keyword>
<dbReference type="InterPro" id="IPR006044">
    <property type="entry name" value="11S_seedstore_pln"/>
</dbReference>
<protein>
    <submittedName>
        <fullName evidence="6">12S seed storage protein CRD</fullName>
    </submittedName>
</protein>
<comment type="caution">
    <text evidence="6">The sequence shown here is derived from an EMBL/GenBank/DDBJ whole genome shotgun (WGS) entry which is preliminary data.</text>
</comment>
<name>A0ABD1VS08_9LAMI</name>
<keyword evidence="2" id="KW-0758">Storage protein</keyword>
<accession>A0ABD1VS08</accession>
<comment type="similarity">
    <text evidence="1">Belongs to the 11S seed storage protein (globulins) family.</text>
</comment>
<dbReference type="EMBL" id="JBFOLK010000001">
    <property type="protein sequence ID" value="KAL2540051.1"/>
    <property type="molecule type" value="Genomic_DNA"/>
</dbReference>
<dbReference type="InterPro" id="IPR050253">
    <property type="entry name" value="Seed_Storage-Functional"/>
</dbReference>
<dbReference type="PRINTS" id="PR00439">
    <property type="entry name" value="11SGLOBULIN"/>
</dbReference>
<proteinExistence type="inferred from homology"/>
<dbReference type="Proteomes" id="UP001604336">
    <property type="component" value="Unassembled WGS sequence"/>
</dbReference>
<dbReference type="Pfam" id="PF00190">
    <property type="entry name" value="Cupin_1"/>
    <property type="match status" value="1"/>
</dbReference>
<dbReference type="AlphaFoldDB" id="A0ABD1VS08"/>
<evidence type="ECO:0000256" key="2">
    <source>
        <dbReference type="ARBA" id="ARBA00022761"/>
    </source>
</evidence>
<dbReference type="SMART" id="SM00835">
    <property type="entry name" value="Cupin_1"/>
    <property type="match status" value="1"/>
</dbReference>
<dbReference type="PANTHER" id="PTHR31189:SF48">
    <property type="entry name" value="LEGUMIN B"/>
    <property type="match status" value="1"/>
</dbReference>
<dbReference type="PANTHER" id="PTHR31189">
    <property type="entry name" value="OS03G0336100 PROTEIN-RELATED"/>
    <property type="match status" value="1"/>
</dbReference>
<dbReference type="Gene3D" id="2.60.120.10">
    <property type="entry name" value="Jelly Rolls"/>
    <property type="match status" value="1"/>
</dbReference>
<evidence type="ECO:0000256" key="4">
    <source>
        <dbReference type="ARBA" id="ARBA00023157"/>
    </source>
</evidence>
<evidence type="ECO:0000256" key="3">
    <source>
        <dbReference type="ARBA" id="ARBA00023129"/>
    </source>
</evidence>
<reference evidence="7" key="1">
    <citation type="submission" date="2024-07" db="EMBL/GenBank/DDBJ databases">
        <title>Two chromosome-level genome assemblies of Korean endemic species Abeliophyllum distichum and Forsythia ovata (Oleaceae).</title>
        <authorList>
            <person name="Jang H."/>
        </authorList>
    </citation>
    <scope>NUCLEOTIDE SEQUENCE [LARGE SCALE GENOMIC DNA]</scope>
</reference>